<dbReference type="RefSeq" id="WP_071086394.1">
    <property type="nucleotide sequence ID" value="NZ_MBLM01000128.1"/>
</dbReference>
<proteinExistence type="predicted"/>
<comment type="caution">
    <text evidence="4">The sequence shown here is derived from an EMBL/GenBank/DDBJ whole genome shotgun (WGS) entry which is preliminary data.</text>
</comment>
<dbReference type="InterPro" id="IPR001647">
    <property type="entry name" value="HTH_TetR"/>
</dbReference>
<dbReference type="PANTHER" id="PTHR30055">
    <property type="entry name" value="HTH-TYPE TRANSCRIPTIONAL REGULATOR RUTR"/>
    <property type="match status" value="1"/>
</dbReference>
<evidence type="ECO:0000313" key="5">
    <source>
        <dbReference type="Proteomes" id="UP000179627"/>
    </source>
</evidence>
<dbReference type="OrthoDB" id="9806334at2"/>
<dbReference type="Gene3D" id="1.10.357.10">
    <property type="entry name" value="Tetracycline Repressor, domain 2"/>
    <property type="match status" value="1"/>
</dbReference>
<evidence type="ECO:0000313" key="4">
    <source>
        <dbReference type="EMBL" id="OHV34259.1"/>
    </source>
</evidence>
<dbReference type="Pfam" id="PF00440">
    <property type="entry name" value="TetR_N"/>
    <property type="match status" value="1"/>
</dbReference>
<dbReference type="SUPFAM" id="SSF46689">
    <property type="entry name" value="Homeodomain-like"/>
    <property type="match status" value="1"/>
</dbReference>
<sequence length="224" mass="25206">MAEKTTESSGTDGPPRPRRLTAEARKSSILKAARAAFVETGDMNGTTIKQIAERGGISEGVIYRHFEGKDQLFYEAVFEPLREAIDELVAASQVVDLEEPLTPERQLQTMNGLYRQLISTLAEILPLLGLVLFGDPKVARKFYRKHFTVAMDRLAEAWREVEDRYGFEFESPDVSARAVMGTALIMALESQHNDLFNRDRAVALVSEGTIKGFFPTLEPTRRRR</sequence>
<dbReference type="PROSITE" id="PS50977">
    <property type="entry name" value="HTH_TETR_2"/>
    <property type="match status" value="1"/>
</dbReference>
<evidence type="ECO:0000256" key="1">
    <source>
        <dbReference type="ARBA" id="ARBA00023125"/>
    </source>
</evidence>
<protein>
    <submittedName>
        <fullName evidence="4">TetR family transcriptional regulator</fullName>
    </submittedName>
</protein>
<name>A0A1S1QL21_9ACTN</name>
<evidence type="ECO:0000256" key="2">
    <source>
        <dbReference type="PROSITE-ProRule" id="PRU00335"/>
    </source>
</evidence>
<dbReference type="GO" id="GO:0000976">
    <property type="term" value="F:transcription cis-regulatory region binding"/>
    <property type="evidence" value="ECO:0007669"/>
    <property type="project" value="TreeGrafter"/>
</dbReference>
<dbReference type="InterPro" id="IPR009057">
    <property type="entry name" value="Homeodomain-like_sf"/>
</dbReference>
<dbReference type="EMBL" id="MBLM01000128">
    <property type="protein sequence ID" value="OHV34259.1"/>
    <property type="molecule type" value="Genomic_DNA"/>
</dbReference>
<evidence type="ECO:0000259" key="3">
    <source>
        <dbReference type="PROSITE" id="PS50977"/>
    </source>
</evidence>
<keyword evidence="1 2" id="KW-0238">DNA-binding</keyword>
<dbReference type="Proteomes" id="UP000179627">
    <property type="component" value="Unassembled WGS sequence"/>
</dbReference>
<feature type="domain" description="HTH tetR-type" evidence="3">
    <location>
        <begin position="23"/>
        <end position="84"/>
    </location>
</feature>
<gene>
    <name evidence="4" type="ORF">CC117_21755</name>
</gene>
<accession>A0A1S1QL21</accession>
<keyword evidence="5" id="KW-1185">Reference proteome</keyword>
<organism evidence="4 5">
    <name type="scientific">Parafrankia colletiae</name>
    <dbReference type="NCBI Taxonomy" id="573497"/>
    <lineage>
        <taxon>Bacteria</taxon>
        <taxon>Bacillati</taxon>
        <taxon>Actinomycetota</taxon>
        <taxon>Actinomycetes</taxon>
        <taxon>Frankiales</taxon>
        <taxon>Frankiaceae</taxon>
        <taxon>Parafrankia</taxon>
    </lineage>
</organism>
<dbReference type="GO" id="GO:0003700">
    <property type="term" value="F:DNA-binding transcription factor activity"/>
    <property type="evidence" value="ECO:0007669"/>
    <property type="project" value="TreeGrafter"/>
</dbReference>
<feature type="DNA-binding region" description="H-T-H motif" evidence="2">
    <location>
        <begin position="47"/>
        <end position="66"/>
    </location>
</feature>
<dbReference type="InterPro" id="IPR050109">
    <property type="entry name" value="HTH-type_TetR-like_transc_reg"/>
</dbReference>
<dbReference type="AlphaFoldDB" id="A0A1S1QL21"/>
<dbReference type="PANTHER" id="PTHR30055:SF226">
    <property type="entry name" value="HTH-TYPE TRANSCRIPTIONAL REGULATOR PKSA"/>
    <property type="match status" value="1"/>
</dbReference>
<reference evidence="5" key="1">
    <citation type="submission" date="2016-07" db="EMBL/GenBank/DDBJ databases">
        <title>Sequence Frankia sp. strain CcI1.17.</title>
        <authorList>
            <person name="Ghodhbane-Gtari F."/>
            <person name="Swanson E."/>
            <person name="Gueddou A."/>
            <person name="Morris K."/>
            <person name="Hezbri K."/>
            <person name="Ktari A."/>
            <person name="Nouioui I."/>
            <person name="Abebe-Akele F."/>
            <person name="Simpson S."/>
            <person name="Thomas K."/>
            <person name="Gtari M."/>
            <person name="Tisa L.S."/>
            <person name="Hurst S."/>
        </authorList>
    </citation>
    <scope>NUCLEOTIDE SEQUENCE [LARGE SCALE GENOMIC DNA]</scope>
    <source>
        <strain evidence="5">Cc1.17</strain>
    </source>
</reference>